<evidence type="ECO:0000313" key="3">
    <source>
        <dbReference type="Proteomes" id="UP000317369"/>
    </source>
</evidence>
<feature type="transmembrane region" description="Helical" evidence="1">
    <location>
        <begin position="12"/>
        <end position="35"/>
    </location>
</feature>
<feature type="transmembrane region" description="Helical" evidence="1">
    <location>
        <begin position="160"/>
        <end position="193"/>
    </location>
</feature>
<accession>A0A517YRU5</accession>
<dbReference type="AlphaFoldDB" id="A0A517YRU5"/>
<keyword evidence="1" id="KW-1133">Transmembrane helix</keyword>
<dbReference type="Proteomes" id="UP000317369">
    <property type="component" value="Chromosome"/>
</dbReference>
<keyword evidence="1" id="KW-0472">Membrane</keyword>
<keyword evidence="3" id="KW-1185">Reference proteome</keyword>
<keyword evidence="1" id="KW-0812">Transmembrane</keyword>
<dbReference type="KEGG" id="pcor:KS4_09830"/>
<evidence type="ECO:0000313" key="2">
    <source>
        <dbReference type="EMBL" id="QDU32944.1"/>
    </source>
</evidence>
<dbReference type="RefSeq" id="WP_145075272.1">
    <property type="nucleotide sequence ID" value="NZ_CP036425.1"/>
</dbReference>
<sequence>MSELKKKPSKLWYLLAVICLVFSLLIMISAGVVGYRGIVSFVSPDLQRVIIPGSETLSFKEPGRKTIFYEYTSQVKGRVFSSRNQSPEMTITVTDLQSQSIIPVVDPKGSTTYNLPSRSGYSIASFNVVNPNAKYNINVTYPDNVQNQSSVVLAIGKLPVLPFVLALLSIIFGGILGFGLAIAGTVIIIITIVRAKQASA</sequence>
<name>A0A517YRU5_9BACT</name>
<dbReference type="EMBL" id="CP036425">
    <property type="protein sequence ID" value="QDU32944.1"/>
    <property type="molecule type" value="Genomic_DNA"/>
</dbReference>
<proteinExistence type="predicted"/>
<dbReference type="OrthoDB" id="7375722at2"/>
<gene>
    <name evidence="2" type="ORF">KS4_09830</name>
</gene>
<protein>
    <submittedName>
        <fullName evidence="2">Uncharacterized protein</fullName>
    </submittedName>
</protein>
<organism evidence="2 3">
    <name type="scientific">Poriferisphaera corsica</name>
    <dbReference type="NCBI Taxonomy" id="2528020"/>
    <lineage>
        <taxon>Bacteria</taxon>
        <taxon>Pseudomonadati</taxon>
        <taxon>Planctomycetota</taxon>
        <taxon>Phycisphaerae</taxon>
        <taxon>Phycisphaerales</taxon>
        <taxon>Phycisphaeraceae</taxon>
        <taxon>Poriferisphaera</taxon>
    </lineage>
</organism>
<reference evidence="2 3" key="1">
    <citation type="submission" date="2019-02" db="EMBL/GenBank/DDBJ databases">
        <title>Deep-cultivation of Planctomycetes and their phenomic and genomic characterization uncovers novel biology.</title>
        <authorList>
            <person name="Wiegand S."/>
            <person name="Jogler M."/>
            <person name="Boedeker C."/>
            <person name="Pinto D."/>
            <person name="Vollmers J."/>
            <person name="Rivas-Marin E."/>
            <person name="Kohn T."/>
            <person name="Peeters S.H."/>
            <person name="Heuer A."/>
            <person name="Rast P."/>
            <person name="Oberbeckmann S."/>
            <person name="Bunk B."/>
            <person name="Jeske O."/>
            <person name="Meyerdierks A."/>
            <person name="Storesund J.E."/>
            <person name="Kallscheuer N."/>
            <person name="Luecker S."/>
            <person name="Lage O.M."/>
            <person name="Pohl T."/>
            <person name="Merkel B.J."/>
            <person name="Hornburger P."/>
            <person name="Mueller R.-W."/>
            <person name="Bruemmer F."/>
            <person name="Labrenz M."/>
            <person name="Spormann A.M."/>
            <person name="Op den Camp H."/>
            <person name="Overmann J."/>
            <person name="Amann R."/>
            <person name="Jetten M.S.M."/>
            <person name="Mascher T."/>
            <person name="Medema M.H."/>
            <person name="Devos D.P."/>
            <person name="Kaster A.-K."/>
            <person name="Ovreas L."/>
            <person name="Rohde M."/>
            <person name="Galperin M.Y."/>
            <person name="Jogler C."/>
        </authorList>
    </citation>
    <scope>NUCLEOTIDE SEQUENCE [LARGE SCALE GENOMIC DNA]</scope>
    <source>
        <strain evidence="2 3">KS4</strain>
    </source>
</reference>
<evidence type="ECO:0000256" key="1">
    <source>
        <dbReference type="SAM" id="Phobius"/>
    </source>
</evidence>